<feature type="compositionally biased region" description="Low complexity" evidence="1">
    <location>
        <begin position="12"/>
        <end position="21"/>
    </location>
</feature>
<protein>
    <submittedName>
        <fullName evidence="3">Uncharacterized protein</fullName>
    </submittedName>
</protein>
<evidence type="ECO:0000256" key="1">
    <source>
        <dbReference type="SAM" id="MobiDB-lite"/>
    </source>
</evidence>
<evidence type="ECO:0000313" key="4">
    <source>
        <dbReference type="Proteomes" id="UP000799324"/>
    </source>
</evidence>
<feature type="region of interest" description="Disordered" evidence="1">
    <location>
        <begin position="72"/>
        <end position="112"/>
    </location>
</feature>
<dbReference type="AlphaFoldDB" id="A0A6A6T859"/>
<keyword evidence="4" id="KW-1185">Reference proteome</keyword>
<feature type="region of interest" description="Disordered" evidence="1">
    <location>
        <begin position="1"/>
        <end position="33"/>
    </location>
</feature>
<evidence type="ECO:0000313" key="3">
    <source>
        <dbReference type="EMBL" id="KAF2656016.1"/>
    </source>
</evidence>
<feature type="compositionally biased region" description="Low complexity" evidence="1">
    <location>
        <begin position="77"/>
        <end position="89"/>
    </location>
</feature>
<sequence>MSDEVQPYNDLDPSASATETTTPPPSPRPDDLDRNSAIALGSITCILLALILWFFHTRLKRRRQLQALTADIERRSSSIPSSTPNSILSRHSQSTLGRNSLSTTGSRYSDSRSEGRWGLLDQNIARLEEKRWWGSVAACGDAKKADKIVGTTGRQPQQQQGTEIGMKMVDGRALCPHCGDGWMHVNWMKRKSGANDSRQTDVQEVEPAITRKEAWGSDIVERPRRSNGVDSRWENDLYTTNGVDRRDWVGTLTWN</sequence>
<organism evidence="3 4">
    <name type="scientific">Lophiostoma macrostomum CBS 122681</name>
    <dbReference type="NCBI Taxonomy" id="1314788"/>
    <lineage>
        <taxon>Eukaryota</taxon>
        <taxon>Fungi</taxon>
        <taxon>Dikarya</taxon>
        <taxon>Ascomycota</taxon>
        <taxon>Pezizomycotina</taxon>
        <taxon>Dothideomycetes</taxon>
        <taxon>Pleosporomycetidae</taxon>
        <taxon>Pleosporales</taxon>
        <taxon>Lophiostomataceae</taxon>
        <taxon>Lophiostoma</taxon>
    </lineage>
</organism>
<keyword evidence="2" id="KW-0472">Membrane</keyword>
<keyword evidence="2" id="KW-1133">Transmembrane helix</keyword>
<accession>A0A6A6T859</accession>
<reference evidence="3" key="1">
    <citation type="journal article" date="2020" name="Stud. Mycol.">
        <title>101 Dothideomycetes genomes: a test case for predicting lifestyles and emergence of pathogens.</title>
        <authorList>
            <person name="Haridas S."/>
            <person name="Albert R."/>
            <person name="Binder M."/>
            <person name="Bloem J."/>
            <person name="Labutti K."/>
            <person name="Salamov A."/>
            <person name="Andreopoulos B."/>
            <person name="Baker S."/>
            <person name="Barry K."/>
            <person name="Bills G."/>
            <person name="Bluhm B."/>
            <person name="Cannon C."/>
            <person name="Castanera R."/>
            <person name="Culley D."/>
            <person name="Daum C."/>
            <person name="Ezra D."/>
            <person name="Gonzalez J."/>
            <person name="Henrissat B."/>
            <person name="Kuo A."/>
            <person name="Liang C."/>
            <person name="Lipzen A."/>
            <person name="Lutzoni F."/>
            <person name="Magnuson J."/>
            <person name="Mondo S."/>
            <person name="Nolan M."/>
            <person name="Ohm R."/>
            <person name="Pangilinan J."/>
            <person name="Park H.-J."/>
            <person name="Ramirez L."/>
            <person name="Alfaro M."/>
            <person name="Sun H."/>
            <person name="Tritt A."/>
            <person name="Yoshinaga Y."/>
            <person name="Zwiers L.-H."/>
            <person name="Turgeon B."/>
            <person name="Goodwin S."/>
            <person name="Spatafora J."/>
            <person name="Crous P."/>
            <person name="Grigoriev I."/>
        </authorList>
    </citation>
    <scope>NUCLEOTIDE SEQUENCE</scope>
    <source>
        <strain evidence="3">CBS 122681</strain>
    </source>
</reference>
<dbReference type="Proteomes" id="UP000799324">
    <property type="component" value="Unassembled WGS sequence"/>
</dbReference>
<feature type="compositionally biased region" description="Polar residues" evidence="1">
    <location>
        <begin position="90"/>
        <end position="108"/>
    </location>
</feature>
<name>A0A6A6T859_9PLEO</name>
<dbReference type="EMBL" id="MU004341">
    <property type="protein sequence ID" value="KAF2656016.1"/>
    <property type="molecule type" value="Genomic_DNA"/>
</dbReference>
<gene>
    <name evidence="3" type="ORF">K491DRAFT_403193</name>
</gene>
<feature type="transmembrane region" description="Helical" evidence="2">
    <location>
        <begin position="37"/>
        <end position="55"/>
    </location>
</feature>
<evidence type="ECO:0000256" key="2">
    <source>
        <dbReference type="SAM" id="Phobius"/>
    </source>
</evidence>
<proteinExistence type="predicted"/>
<keyword evidence="2" id="KW-0812">Transmembrane</keyword>